<evidence type="ECO:0000313" key="2">
    <source>
        <dbReference type="Proteomes" id="UP000628017"/>
    </source>
</evidence>
<gene>
    <name evidence="1" type="primary">kpsC</name>
    <name evidence="1" type="ORF">GCM10011498_25570</name>
</gene>
<dbReference type="GO" id="GO:0000271">
    <property type="term" value="P:polysaccharide biosynthetic process"/>
    <property type="evidence" value="ECO:0007669"/>
    <property type="project" value="InterPro"/>
</dbReference>
<dbReference type="InterPro" id="IPR007833">
    <property type="entry name" value="Capsule_polysaccharide_synth"/>
</dbReference>
<sequence>MPEKSTRAFGYSASFYLNKPLRRALLAASLTPRLGWPRKGGEVLVWGRKPVSRRGMQIARSSGAAVVTVEDGFLRSLRTGRQGEPPRSLVIDRKGIYFETSAPNDLRDILRAGPVLSDDQRKVALAGIACLRDTHLSKYNAFTLEPPELPDPFVLVVDQTYEDASIAGAGANEDTFAQMLQAALDEHPDAKIVIKTHPETRAGQRRGYFSAANVSDRVLLLDAPVSPWHVMERARAVYCVSSQIGMEAVFAGHRPVVFGNAYYCGMDLTEDRHPQVEPLGHRSAAQLFHAVYHDYSRWVDPVAGEATDFVATARHLSAAADFGRNNSGFKVFVGMRLWKRGFLRRYFQQDGPAPVFLDDPVKAARLAGEKSGTVYVWSGKETPALAQACRAAGVPLVRVEDGFLRSSGLGAALVEPVSLALDDLGIYYDPTRESRLETIISQNADLPIQKRIRARELVERINALGLSKYNLSGGNLPKLPQDRHLVLVPGQVEDDQSILKGCTDVRTNLGLLRAARERFPDSFIIFKPHPDVMAGLRDGGAAIDSFADAADLVVEQADIALLLGQVDCVATMTSLTGFEALLRGKQVVCFGAPFYAGWNLTEDLGQVPERRNATVSLEGLVHAALVDYPTYWDPSGKGAAGRGVCAVETILTRFATGTVNTRGAGGIRLLAKLQGLFASYAHLWR</sequence>
<reference evidence="1" key="2">
    <citation type="submission" date="2020-09" db="EMBL/GenBank/DDBJ databases">
        <authorList>
            <person name="Sun Q."/>
            <person name="Zhou Y."/>
        </authorList>
    </citation>
    <scope>NUCLEOTIDE SEQUENCE</scope>
    <source>
        <strain evidence="1">CGMCC 1.15880</strain>
    </source>
</reference>
<accession>A0A916VQY9</accession>
<dbReference type="GO" id="GO:0015774">
    <property type="term" value="P:polysaccharide transport"/>
    <property type="evidence" value="ECO:0007669"/>
    <property type="project" value="InterPro"/>
</dbReference>
<proteinExistence type="predicted"/>
<reference evidence="1" key="1">
    <citation type="journal article" date="2014" name="Int. J. Syst. Evol. Microbiol.">
        <title>Complete genome sequence of Corynebacterium casei LMG S-19264T (=DSM 44701T), isolated from a smear-ripened cheese.</title>
        <authorList>
            <consortium name="US DOE Joint Genome Institute (JGI-PGF)"/>
            <person name="Walter F."/>
            <person name="Albersmeier A."/>
            <person name="Kalinowski J."/>
            <person name="Ruckert C."/>
        </authorList>
    </citation>
    <scope>NUCLEOTIDE SEQUENCE</scope>
    <source>
        <strain evidence="1">CGMCC 1.15880</strain>
    </source>
</reference>
<organism evidence="1 2">
    <name type="scientific">Neptunicoccus cionae</name>
    <dbReference type="NCBI Taxonomy" id="2035344"/>
    <lineage>
        <taxon>Bacteria</taxon>
        <taxon>Pseudomonadati</taxon>
        <taxon>Pseudomonadota</taxon>
        <taxon>Alphaproteobacteria</taxon>
        <taxon>Rhodobacterales</taxon>
        <taxon>Paracoccaceae</taxon>
        <taxon>Neptunicoccus</taxon>
    </lineage>
</organism>
<dbReference type="CDD" id="cd16439">
    <property type="entry name" value="beta_Kdo_transferase_KpsC_2"/>
    <property type="match status" value="1"/>
</dbReference>
<name>A0A916VQY9_9RHOB</name>
<dbReference type="RefSeq" id="WP_229678542.1">
    <property type="nucleotide sequence ID" value="NZ_BMKA01000003.1"/>
</dbReference>
<dbReference type="Proteomes" id="UP000628017">
    <property type="component" value="Unassembled WGS sequence"/>
</dbReference>
<comment type="caution">
    <text evidence="1">The sequence shown here is derived from an EMBL/GenBank/DDBJ whole genome shotgun (WGS) entry which is preliminary data.</text>
</comment>
<protein>
    <submittedName>
        <fullName evidence="1">Capsular polysaccharide biosynthesis protein</fullName>
    </submittedName>
</protein>
<dbReference type="AlphaFoldDB" id="A0A916VQY9"/>
<dbReference type="EMBL" id="BMKA01000003">
    <property type="protein sequence ID" value="GGA23566.1"/>
    <property type="molecule type" value="Genomic_DNA"/>
</dbReference>
<evidence type="ECO:0000313" key="1">
    <source>
        <dbReference type="EMBL" id="GGA23566.1"/>
    </source>
</evidence>
<dbReference type="Pfam" id="PF05159">
    <property type="entry name" value="Capsule_synth"/>
    <property type="match status" value="4"/>
</dbReference>
<keyword evidence="2" id="KW-1185">Reference proteome</keyword>
<dbReference type="SUPFAM" id="SSF53756">
    <property type="entry name" value="UDP-Glycosyltransferase/glycogen phosphorylase"/>
    <property type="match status" value="1"/>
</dbReference>
<dbReference type="CDD" id="cd16440">
    <property type="entry name" value="beta_Kdo_transferase_KpsC_1"/>
    <property type="match status" value="1"/>
</dbReference>